<dbReference type="InterPro" id="IPR000182">
    <property type="entry name" value="GNAT_dom"/>
</dbReference>
<feature type="domain" description="N-acetyltransferase" evidence="1">
    <location>
        <begin position="48"/>
        <end position="190"/>
    </location>
</feature>
<evidence type="ECO:0000259" key="1">
    <source>
        <dbReference type="PROSITE" id="PS51186"/>
    </source>
</evidence>
<dbReference type="AlphaFoldDB" id="E8K2C9"/>
<dbReference type="GO" id="GO:1990189">
    <property type="term" value="F:protein N-terminal-serine acetyltransferase activity"/>
    <property type="evidence" value="ECO:0007669"/>
    <property type="project" value="TreeGrafter"/>
</dbReference>
<dbReference type="PANTHER" id="PTHR43441:SF2">
    <property type="entry name" value="FAMILY ACETYLTRANSFERASE, PUTATIVE (AFU_ORTHOLOGUE AFUA_7G00850)-RELATED"/>
    <property type="match status" value="1"/>
</dbReference>
<dbReference type="SUPFAM" id="SSF55729">
    <property type="entry name" value="Acyl-CoA N-acyltransferases (Nat)"/>
    <property type="match status" value="1"/>
</dbReference>
<evidence type="ECO:0000313" key="3">
    <source>
        <dbReference type="Proteomes" id="UP000002815"/>
    </source>
</evidence>
<comment type="caution">
    <text evidence="2">The sequence shown here is derived from an EMBL/GenBank/DDBJ whole genome shotgun (WGS) entry which is preliminary data.</text>
</comment>
<dbReference type="FunFam" id="3.40.630.30:FF:000047">
    <property type="entry name" value="Acetyltransferase, GNAT family"/>
    <property type="match status" value="1"/>
</dbReference>
<dbReference type="InterPro" id="IPR016181">
    <property type="entry name" value="Acyl_CoA_acyltransferase"/>
</dbReference>
<organism evidence="2 3">
    <name type="scientific">Streptococcus infantis ATCC 700779</name>
    <dbReference type="NCBI Taxonomy" id="889204"/>
    <lineage>
        <taxon>Bacteria</taxon>
        <taxon>Bacillati</taxon>
        <taxon>Bacillota</taxon>
        <taxon>Bacilli</taxon>
        <taxon>Lactobacillales</taxon>
        <taxon>Streptococcaceae</taxon>
        <taxon>Streptococcus</taxon>
    </lineage>
</organism>
<sequence>MPVNEYGQMIGEPVDDTPGVLPSLVRIEGQYTIIEALSVEKHAKDLLAVYGPDSPRDMWTYLFQPPVENLEELIVALKQMIERKDRFYYTIIDKVTGKALGTFSLMRIDQANRTIEVGAVTFSPALKHTRMGTEAHYLLARYVFEELNYRRYEWKCDALNLPSRKAAERLGFVYEGTFRQAVIYKGRTRDTDWLSMIDKDWPQVKARLETWLAPKNFDKNGQQIKSLRQY</sequence>
<dbReference type="PROSITE" id="PS51186">
    <property type="entry name" value="GNAT"/>
    <property type="match status" value="1"/>
</dbReference>
<dbReference type="eggNOG" id="COG1670">
    <property type="taxonomic scope" value="Bacteria"/>
</dbReference>
<dbReference type="PANTHER" id="PTHR43441">
    <property type="entry name" value="RIBOSOMAL-PROTEIN-SERINE ACETYLTRANSFERASE"/>
    <property type="match status" value="1"/>
</dbReference>
<name>E8K2C9_9STRE</name>
<evidence type="ECO:0000313" key="2">
    <source>
        <dbReference type="EMBL" id="EFX36069.1"/>
    </source>
</evidence>
<dbReference type="Gene3D" id="3.40.630.30">
    <property type="match status" value="1"/>
</dbReference>
<dbReference type="GeneID" id="29746404"/>
<dbReference type="PATRIC" id="fig|889204.5.peg.668"/>
<dbReference type="HOGENOM" id="CLU_013985_1_2_9"/>
<keyword evidence="3" id="KW-1185">Reference proteome</keyword>
<keyword evidence="2" id="KW-0808">Transferase</keyword>
<dbReference type="RefSeq" id="WP_006149269.1">
    <property type="nucleotide sequence ID" value="NZ_AJTA01000024.1"/>
</dbReference>
<proteinExistence type="predicted"/>
<gene>
    <name evidence="2" type="ORF">HMPREF9423_1642</name>
</gene>
<accession>E8K2C9</accession>
<dbReference type="Proteomes" id="UP000002815">
    <property type="component" value="Unassembled WGS sequence"/>
</dbReference>
<dbReference type="EMBL" id="AEVD01000014">
    <property type="protein sequence ID" value="EFX36069.1"/>
    <property type="molecule type" value="Genomic_DNA"/>
</dbReference>
<protein>
    <submittedName>
        <fullName evidence="2">Acetyltransferase, GNAT family</fullName>
    </submittedName>
</protein>
<dbReference type="GO" id="GO:0008999">
    <property type="term" value="F:protein-N-terminal-alanine acetyltransferase activity"/>
    <property type="evidence" value="ECO:0007669"/>
    <property type="project" value="TreeGrafter"/>
</dbReference>
<dbReference type="Pfam" id="PF13302">
    <property type="entry name" value="Acetyltransf_3"/>
    <property type="match status" value="1"/>
</dbReference>
<dbReference type="InterPro" id="IPR051908">
    <property type="entry name" value="Ribosomal_N-acetyltransferase"/>
</dbReference>
<reference evidence="2 3" key="1">
    <citation type="submission" date="2010-12" db="EMBL/GenBank/DDBJ databases">
        <authorList>
            <person name="Muzny D."/>
            <person name="Qin X."/>
            <person name="Deng J."/>
            <person name="Jiang H."/>
            <person name="Liu Y."/>
            <person name="Qu J."/>
            <person name="Song X.-Z."/>
            <person name="Zhang L."/>
            <person name="Thornton R."/>
            <person name="Coyle M."/>
            <person name="Francisco L."/>
            <person name="Jackson L."/>
            <person name="Javaid M."/>
            <person name="Korchina V."/>
            <person name="Kovar C."/>
            <person name="Mata R."/>
            <person name="Mathew T."/>
            <person name="Ngo R."/>
            <person name="Nguyen L."/>
            <person name="Nguyen N."/>
            <person name="Okwuonu G."/>
            <person name="Ongeri F."/>
            <person name="Pham C."/>
            <person name="Simmons D."/>
            <person name="Wilczek-Boney K."/>
            <person name="Hale W."/>
            <person name="Jakkamsetti A."/>
            <person name="Pham P."/>
            <person name="Ruth R."/>
            <person name="San Lucas F."/>
            <person name="Warren J."/>
            <person name="Zhang J."/>
            <person name="Zhao Z."/>
            <person name="Zhou C."/>
            <person name="Zhu D."/>
            <person name="Lee S."/>
            <person name="Bess C."/>
            <person name="Blankenburg K."/>
            <person name="Forbes L."/>
            <person name="Fu Q."/>
            <person name="Gubbala S."/>
            <person name="Hirani K."/>
            <person name="Jayaseelan J.C."/>
            <person name="Lara F."/>
            <person name="Munidasa M."/>
            <person name="Palculict T."/>
            <person name="Patil S."/>
            <person name="Pu L.-L."/>
            <person name="Saada N."/>
            <person name="Tang L."/>
            <person name="Weissenberger G."/>
            <person name="Zhu Y."/>
            <person name="Hemphill L."/>
            <person name="Shang Y."/>
            <person name="Youmans B."/>
            <person name="Ayvaz T."/>
            <person name="Ross M."/>
            <person name="Santibanez J."/>
            <person name="Aqrawi P."/>
            <person name="Gross S."/>
            <person name="Joshi V."/>
            <person name="Fowler G."/>
            <person name="Nazareth L."/>
            <person name="Reid J."/>
            <person name="Worley K."/>
            <person name="Petrosino J."/>
            <person name="Highlander S."/>
            <person name="Gibbs R."/>
        </authorList>
    </citation>
    <scope>NUCLEOTIDE SEQUENCE [LARGE SCALE GENOMIC DNA]</scope>
    <source>
        <strain evidence="2 3">ATCC 700779</strain>
    </source>
</reference>